<sequence length="135" mass="15341">MDLANDLLRMPHYLSCLISYFFFFYGVLLAVVGLFTRELVAQVFLNWHILIVTILFQFFLQMILNQSSQEQLLIALARDIALLAFGMLPSIAPTSNFQEGLLVFVISGFFMVGILDSEVVKSCGTFEQLLEMFGR</sequence>
<feature type="transmembrane region" description="Helical" evidence="1">
    <location>
        <begin position="41"/>
        <end position="60"/>
    </location>
</feature>
<feature type="transmembrane region" description="Helical" evidence="1">
    <location>
        <begin position="12"/>
        <end position="35"/>
    </location>
</feature>
<protein>
    <submittedName>
        <fullName evidence="2">Uncharacterized protein</fullName>
    </submittedName>
</protein>
<proteinExistence type="predicted"/>
<dbReference type="EMBL" id="SFAZ01000199">
    <property type="protein sequence ID" value="TRU72220.1"/>
    <property type="molecule type" value="Genomic_DNA"/>
</dbReference>
<keyword evidence="1" id="KW-0812">Transmembrane</keyword>
<evidence type="ECO:0000256" key="1">
    <source>
        <dbReference type="SAM" id="Phobius"/>
    </source>
</evidence>
<feature type="transmembrane region" description="Helical" evidence="1">
    <location>
        <begin position="97"/>
        <end position="115"/>
    </location>
</feature>
<evidence type="ECO:0000313" key="3">
    <source>
        <dbReference type="Proteomes" id="UP000320674"/>
    </source>
</evidence>
<gene>
    <name evidence="2" type="ORF">EWV77_13875</name>
</gene>
<feature type="transmembrane region" description="Helical" evidence="1">
    <location>
        <begin position="72"/>
        <end position="91"/>
    </location>
</feature>
<comment type="caution">
    <text evidence="2">The sequence shown here is derived from an EMBL/GenBank/DDBJ whole genome shotgun (WGS) entry which is preliminary data.</text>
</comment>
<name>A0A552HLX0_MICVR</name>
<organism evidence="2 3">
    <name type="scientific">Microcystis viridis Mv_BB_P_19951000_S68D</name>
    <dbReference type="NCBI Taxonomy" id="2486270"/>
    <lineage>
        <taxon>Bacteria</taxon>
        <taxon>Bacillati</taxon>
        <taxon>Cyanobacteriota</taxon>
        <taxon>Cyanophyceae</taxon>
        <taxon>Oscillatoriophycideae</taxon>
        <taxon>Chroococcales</taxon>
        <taxon>Microcystaceae</taxon>
        <taxon>Microcystis</taxon>
    </lineage>
</organism>
<dbReference type="AlphaFoldDB" id="A0A552HLX0"/>
<keyword evidence="1" id="KW-0472">Membrane</keyword>
<dbReference type="Proteomes" id="UP000320674">
    <property type="component" value="Unassembled WGS sequence"/>
</dbReference>
<keyword evidence="1" id="KW-1133">Transmembrane helix</keyword>
<evidence type="ECO:0000313" key="2">
    <source>
        <dbReference type="EMBL" id="TRU72220.1"/>
    </source>
</evidence>
<reference evidence="2 3" key="1">
    <citation type="submission" date="2019-01" db="EMBL/GenBank/DDBJ databases">
        <title>Coherence of Microcystis species and biogeography revealed through population genomics.</title>
        <authorList>
            <person name="Perez-Carrascal O.M."/>
            <person name="Terrat Y."/>
            <person name="Giani A."/>
            <person name="Fortin N."/>
            <person name="Tromas N."/>
            <person name="Shapiro B.J."/>
        </authorList>
    </citation>
    <scope>NUCLEOTIDE SEQUENCE [LARGE SCALE GENOMIC DNA]</scope>
    <source>
        <strain evidence="2">Mv_BB_P_19951000_S68D</strain>
    </source>
</reference>
<accession>A0A552HLX0</accession>